<dbReference type="Gene3D" id="3.30.700.10">
    <property type="entry name" value="Glycoprotein, Type 4 Pilin"/>
    <property type="match status" value="1"/>
</dbReference>
<dbReference type="Pfam" id="PF07963">
    <property type="entry name" value="N_methyl"/>
    <property type="match status" value="1"/>
</dbReference>
<dbReference type="InterPro" id="IPR012902">
    <property type="entry name" value="N_methyl_site"/>
</dbReference>
<keyword evidence="1" id="KW-1133">Transmembrane helix</keyword>
<accession>A0A0R0BZ68</accession>
<evidence type="ECO:0000256" key="1">
    <source>
        <dbReference type="SAM" id="Phobius"/>
    </source>
</evidence>
<dbReference type="SUPFAM" id="SSF54523">
    <property type="entry name" value="Pili subunits"/>
    <property type="match status" value="1"/>
</dbReference>
<dbReference type="AlphaFoldDB" id="A0A0R0BZ68"/>
<comment type="caution">
    <text evidence="2">The sequence shown here is derived from an EMBL/GenBank/DDBJ whole genome shotgun (WGS) entry which is preliminary data.</text>
</comment>
<keyword evidence="1" id="KW-0812">Transmembrane</keyword>
<dbReference type="PATRIC" id="fig|405444.3.peg.2201"/>
<dbReference type="Proteomes" id="UP000050864">
    <property type="component" value="Unassembled WGS sequence"/>
</dbReference>
<dbReference type="EMBL" id="LDJI01000029">
    <property type="protein sequence ID" value="KRG62677.1"/>
    <property type="molecule type" value="Genomic_DNA"/>
</dbReference>
<dbReference type="GO" id="GO:0043683">
    <property type="term" value="P:type IV pilus assembly"/>
    <property type="evidence" value="ECO:0007669"/>
    <property type="project" value="InterPro"/>
</dbReference>
<dbReference type="PANTHER" id="PTHR30093:SF47">
    <property type="entry name" value="TYPE IV PILUS NON-CORE MINOR PILIN PILE"/>
    <property type="match status" value="1"/>
</dbReference>
<dbReference type="NCBIfam" id="TIGR02532">
    <property type="entry name" value="IV_pilin_GFxxxE"/>
    <property type="match status" value="1"/>
</dbReference>
<dbReference type="Pfam" id="PF16732">
    <property type="entry name" value="ComP_DUS"/>
    <property type="match status" value="1"/>
</dbReference>
<gene>
    <name evidence="2" type="ORF">ABB26_15455</name>
</gene>
<proteinExistence type="predicted"/>
<dbReference type="InterPro" id="IPR031982">
    <property type="entry name" value="PilE-like"/>
</dbReference>
<evidence type="ECO:0000313" key="2">
    <source>
        <dbReference type="EMBL" id="KRG62677.1"/>
    </source>
</evidence>
<dbReference type="STRING" id="405444.ABB26_15455"/>
<dbReference type="InterPro" id="IPR045584">
    <property type="entry name" value="Pilin-like"/>
</dbReference>
<evidence type="ECO:0000313" key="3">
    <source>
        <dbReference type="Proteomes" id="UP000050864"/>
    </source>
</evidence>
<keyword evidence="1" id="KW-0472">Membrane</keyword>
<keyword evidence="3" id="KW-1185">Reference proteome</keyword>
<name>A0A0R0BZ68_9GAMM</name>
<protein>
    <submittedName>
        <fullName evidence="2">Pilus assembly protein PilE</fullName>
    </submittedName>
</protein>
<feature type="transmembrane region" description="Helical" evidence="1">
    <location>
        <begin position="12"/>
        <end position="36"/>
    </location>
</feature>
<organism evidence="2 3">
    <name type="scientific">Stenotrophomonas humi</name>
    <dbReference type="NCBI Taxonomy" id="405444"/>
    <lineage>
        <taxon>Bacteria</taxon>
        <taxon>Pseudomonadati</taxon>
        <taxon>Pseudomonadota</taxon>
        <taxon>Gammaproteobacteria</taxon>
        <taxon>Lysobacterales</taxon>
        <taxon>Lysobacteraceae</taxon>
        <taxon>Stenotrophomonas</taxon>
    </lineage>
</organism>
<sequence>MNRGMSMSNQKGFTLIELMIAVAIIGILAGIAYPSYVEHVVKTRRVAAAGCLLEKVQFMERYYTSHPGKGYQDAVVPKTACDDEIAEHYTIDPAADPTATSFSLTATPQGSQATKDTKCGTLGINQSGTRTANGATGTLAAQCF</sequence>
<dbReference type="PANTHER" id="PTHR30093">
    <property type="entry name" value="GENERAL SECRETION PATHWAY PROTEIN G"/>
    <property type="match status" value="1"/>
</dbReference>
<reference evidence="2 3" key="1">
    <citation type="submission" date="2015-05" db="EMBL/GenBank/DDBJ databases">
        <title>Genome sequencing and analysis of members of genus Stenotrophomonas.</title>
        <authorList>
            <person name="Patil P.P."/>
            <person name="Midha S."/>
            <person name="Patil P.B."/>
        </authorList>
    </citation>
    <scope>NUCLEOTIDE SEQUENCE [LARGE SCALE GENOMIC DNA]</scope>
    <source>
        <strain evidence="2 3">DSM 18929</strain>
    </source>
</reference>
<dbReference type="PROSITE" id="PS00409">
    <property type="entry name" value="PROKAR_NTER_METHYL"/>
    <property type="match status" value="1"/>
</dbReference>